<accession>A0A412TRH5</accession>
<evidence type="ECO:0008006" key="3">
    <source>
        <dbReference type="Google" id="ProtNLM"/>
    </source>
</evidence>
<proteinExistence type="predicted"/>
<sequence length="541" mass="60622">MKRLIYFILGLLVASCYDDKGNYTYQEVNTLDVSLNKVYSVRLDKDTTVTIIPQLSQSLQENEDNLEYTWLHSTTNHNFYGHGKFDTVGLEQNLNFHIDPEAKNLAYAHYFRLNVYDRITDIEYPVNTTIELIKPYVGSWMILHRKNGQTELGSVEYIGGDIVVQEDAYYEETGKRFTGKPQALMSYTTSCKYYGTGSGWNMFTVITDDPAEAGVYCQWKHFEKKDSLTRMVAPLAQNSFDFQHITLADGDGTASALLLSGGMLYQSPRAGKIYEPAADLEGEVNITLASKISNNALLYDEAGHRFAFYYNTSDGLGVKKYDPLYFIESEENTNLIKAIPTRDGNVSAVNPNKLPEDQKVLYLGTGYQYASAWTSVYAYALAKNDTRCFVYEFNPRGFNYSDNASFNGYYTINIPQGLDESAVFASTPPYSGLLFYASGNTVYRLDFKQAGGKATAIYTHAGGKAVKMKFAKRYLSSSNAFDTYEFDVQYSLGIGFDMGNGKGDFVILNLSPTGSVGGDSEHYPAKQVYTDFGEITDFVFI</sequence>
<dbReference type="RefSeq" id="WP_118160312.1">
    <property type="nucleotide sequence ID" value="NZ_QRYC01000010.1"/>
</dbReference>
<dbReference type="AlphaFoldDB" id="A0A412TRH5"/>
<name>A0A412TRH5_9BACT</name>
<gene>
    <name evidence="1" type="ORF">DWW57_09110</name>
</gene>
<protein>
    <recommendedName>
        <fullName evidence="3">PKD-like family protein</fullName>
    </recommendedName>
</protein>
<reference evidence="1 2" key="1">
    <citation type="submission" date="2018-08" db="EMBL/GenBank/DDBJ databases">
        <title>A genome reference for cultivated species of the human gut microbiota.</title>
        <authorList>
            <person name="Zou Y."/>
            <person name="Xue W."/>
            <person name="Luo G."/>
        </authorList>
    </citation>
    <scope>NUCLEOTIDE SEQUENCE [LARGE SCALE GENOMIC DNA]</scope>
    <source>
        <strain evidence="1 2">AF16-14</strain>
    </source>
</reference>
<dbReference type="InterPro" id="IPR032183">
    <property type="entry name" value="PKD-like"/>
</dbReference>
<dbReference type="Proteomes" id="UP000284243">
    <property type="component" value="Unassembled WGS sequence"/>
</dbReference>
<dbReference type="PROSITE" id="PS51257">
    <property type="entry name" value="PROKAR_LIPOPROTEIN"/>
    <property type="match status" value="1"/>
</dbReference>
<evidence type="ECO:0000313" key="1">
    <source>
        <dbReference type="EMBL" id="RGU56406.1"/>
    </source>
</evidence>
<organism evidence="1 2">
    <name type="scientific">Odoribacter splanchnicus</name>
    <dbReference type="NCBI Taxonomy" id="28118"/>
    <lineage>
        <taxon>Bacteria</taxon>
        <taxon>Pseudomonadati</taxon>
        <taxon>Bacteroidota</taxon>
        <taxon>Bacteroidia</taxon>
        <taxon>Bacteroidales</taxon>
        <taxon>Odoribacteraceae</taxon>
        <taxon>Odoribacter</taxon>
    </lineage>
</organism>
<comment type="caution">
    <text evidence="1">The sequence shown here is derived from an EMBL/GenBank/DDBJ whole genome shotgun (WGS) entry which is preliminary data.</text>
</comment>
<dbReference type="Pfam" id="PF16407">
    <property type="entry name" value="PKD_2"/>
    <property type="match status" value="1"/>
</dbReference>
<evidence type="ECO:0000313" key="2">
    <source>
        <dbReference type="Proteomes" id="UP000284243"/>
    </source>
</evidence>
<dbReference type="EMBL" id="QRYC01000010">
    <property type="protein sequence ID" value="RGU56406.1"/>
    <property type="molecule type" value="Genomic_DNA"/>
</dbReference>